<organism evidence="1 2">
    <name type="scientific">Boeremia exigua</name>
    <dbReference type="NCBI Taxonomy" id="749465"/>
    <lineage>
        <taxon>Eukaryota</taxon>
        <taxon>Fungi</taxon>
        <taxon>Dikarya</taxon>
        <taxon>Ascomycota</taxon>
        <taxon>Pezizomycotina</taxon>
        <taxon>Dothideomycetes</taxon>
        <taxon>Pleosporomycetidae</taxon>
        <taxon>Pleosporales</taxon>
        <taxon>Pleosporineae</taxon>
        <taxon>Didymellaceae</taxon>
        <taxon>Boeremia</taxon>
    </lineage>
</organism>
<proteinExistence type="predicted"/>
<reference evidence="1" key="1">
    <citation type="submission" date="2022-11" db="EMBL/GenBank/DDBJ databases">
        <title>Genome Sequence of Boeremia exigua.</title>
        <authorList>
            <person name="Buettner E."/>
        </authorList>
    </citation>
    <scope>NUCLEOTIDE SEQUENCE</scope>
    <source>
        <strain evidence="1">CU02</strain>
    </source>
</reference>
<dbReference type="EMBL" id="JAPHNI010000022">
    <property type="protein sequence ID" value="KAJ8118324.1"/>
    <property type="molecule type" value="Genomic_DNA"/>
</dbReference>
<comment type="caution">
    <text evidence="1">The sequence shown here is derived from an EMBL/GenBank/DDBJ whole genome shotgun (WGS) entry which is preliminary data.</text>
</comment>
<evidence type="ECO:0000313" key="2">
    <source>
        <dbReference type="Proteomes" id="UP001153331"/>
    </source>
</evidence>
<accession>A0ACC2ISX9</accession>
<name>A0ACC2ISX9_9PLEO</name>
<protein>
    <submittedName>
        <fullName evidence="1">Uncharacterized protein</fullName>
    </submittedName>
</protein>
<keyword evidence="2" id="KW-1185">Reference proteome</keyword>
<gene>
    <name evidence="1" type="ORF">OPT61_g661</name>
</gene>
<sequence>MFVDASARNPAPRDLETVPSPPQSPHYGRCASNARDLHPTEPRSNSQPTLQSLIMAAAAVATPSHLPNHHKSPSYLSTRAIKDTQINYEDPRSAQKTKASQGYPLSTHLTPKPPGPNQLYKQKGVNYGDWRDDLVRDGFVVVKGVIPKERALAYGDAVFDYLESFPTGGFQRGDISTVLEKNLPVMNEKGMIFGYGINHEEIAWNIRQEPRLIAAYEKLHDTPDLLVSFDSMNIQWPNRPDQKPNTPWPHQDQDPATASTFRCMQGLVNILPNGSDDGGLYVCKGAHAASEEFHRLFKDEPDKIWSWTHEWYGFTSSGLKWLEEKGYEWVKPNMEPGDLILWDSRTPHYNLVPKGNTPRIAYYTCYGPVTDASHEQLVKKKEALEKTISTTHWPNALHVGGLFPERNGKRCQYDTGMPRKEVELTERGWKLTGIPYIGSDQ</sequence>
<evidence type="ECO:0000313" key="1">
    <source>
        <dbReference type="EMBL" id="KAJ8118324.1"/>
    </source>
</evidence>
<dbReference type="Proteomes" id="UP001153331">
    <property type="component" value="Unassembled WGS sequence"/>
</dbReference>